<dbReference type="AlphaFoldDB" id="A0A918GIM0"/>
<accession>A0A918GIM0</accession>
<protein>
    <submittedName>
        <fullName evidence="2">Uncharacterized protein</fullName>
    </submittedName>
</protein>
<organism evidence="2 3">
    <name type="scientific">Streptomyces griseoviridis</name>
    <dbReference type="NCBI Taxonomy" id="45398"/>
    <lineage>
        <taxon>Bacteria</taxon>
        <taxon>Bacillati</taxon>
        <taxon>Actinomycetota</taxon>
        <taxon>Actinomycetes</taxon>
        <taxon>Kitasatosporales</taxon>
        <taxon>Streptomycetaceae</taxon>
        <taxon>Streptomyces</taxon>
    </lineage>
</organism>
<feature type="region of interest" description="Disordered" evidence="1">
    <location>
        <begin position="57"/>
        <end position="76"/>
    </location>
</feature>
<keyword evidence="3" id="KW-1185">Reference proteome</keyword>
<evidence type="ECO:0000256" key="1">
    <source>
        <dbReference type="SAM" id="MobiDB-lite"/>
    </source>
</evidence>
<sequence>MSRTGLWACSPSREDGPDRYEVDTCAARPPAPRAGGGGPGKGCESTLAGVLMFWVSEGAGPKGTGPEDTPNARVAE</sequence>
<comment type="caution">
    <text evidence="2">The sequence shown here is derived from an EMBL/GenBank/DDBJ whole genome shotgun (WGS) entry which is preliminary data.</text>
</comment>
<reference evidence="2" key="2">
    <citation type="submission" date="2020-09" db="EMBL/GenBank/DDBJ databases">
        <authorList>
            <person name="Sun Q."/>
            <person name="Ohkuma M."/>
        </authorList>
    </citation>
    <scope>NUCLEOTIDE SEQUENCE</scope>
    <source>
        <strain evidence="2">JCM 4234</strain>
    </source>
</reference>
<gene>
    <name evidence="2" type="ORF">GCM10010238_28400</name>
</gene>
<reference evidence="2" key="1">
    <citation type="journal article" date="2014" name="Int. J. Syst. Evol. Microbiol.">
        <title>Complete genome sequence of Corynebacterium casei LMG S-19264T (=DSM 44701T), isolated from a smear-ripened cheese.</title>
        <authorList>
            <consortium name="US DOE Joint Genome Institute (JGI-PGF)"/>
            <person name="Walter F."/>
            <person name="Albersmeier A."/>
            <person name="Kalinowski J."/>
            <person name="Ruckert C."/>
        </authorList>
    </citation>
    <scope>NUCLEOTIDE SEQUENCE</scope>
    <source>
        <strain evidence="2">JCM 4234</strain>
    </source>
</reference>
<name>A0A918GIM0_STRGD</name>
<proteinExistence type="predicted"/>
<evidence type="ECO:0000313" key="3">
    <source>
        <dbReference type="Proteomes" id="UP000653493"/>
    </source>
</evidence>
<dbReference type="Proteomes" id="UP000653493">
    <property type="component" value="Unassembled WGS sequence"/>
</dbReference>
<dbReference type="EMBL" id="BMSL01000006">
    <property type="protein sequence ID" value="GGS37306.1"/>
    <property type="molecule type" value="Genomic_DNA"/>
</dbReference>
<evidence type="ECO:0000313" key="2">
    <source>
        <dbReference type="EMBL" id="GGS37306.1"/>
    </source>
</evidence>